<accession>A0AAJ1K721</accession>
<feature type="domain" description="Pesticidal crystal protein" evidence="6">
    <location>
        <begin position="17"/>
        <end position="150"/>
    </location>
</feature>
<evidence type="ECO:0000259" key="6">
    <source>
        <dbReference type="Pfam" id="PF03945"/>
    </source>
</evidence>
<name>A0AAJ1K721_9BACI</name>
<dbReference type="Pfam" id="PF03945">
    <property type="entry name" value="Endotoxin_N"/>
    <property type="match status" value="1"/>
</dbReference>
<dbReference type="Proteomes" id="UP001216801">
    <property type="component" value="Unassembled WGS sequence"/>
</dbReference>
<evidence type="ECO:0000256" key="4">
    <source>
        <dbReference type="ARBA" id="ARBA00023026"/>
    </source>
</evidence>
<proteinExistence type="inferred from homology"/>
<dbReference type="GO" id="GO:0001907">
    <property type="term" value="P:symbiont-mediated killing of host cell"/>
    <property type="evidence" value="ECO:0007669"/>
    <property type="project" value="InterPro"/>
</dbReference>
<evidence type="ECO:0000256" key="5">
    <source>
        <dbReference type="ARBA" id="ARBA00029653"/>
    </source>
</evidence>
<keyword evidence="3" id="KW-0749">Sporulation</keyword>
<dbReference type="GO" id="GO:0090729">
    <property type="term" value="F:toxin activity"/>
    <property type="evidence" value="ECO:0007669"/>
    <property type="project" value="UniProtKB-KW"/>
</dbReference>
<organism evidence="7 8">
    <name type="scientific">Bacillus paranthracis</name>
    <dbReference type="NCBI Taxonomy" id="2026186"/>
    <lineage>
        <taxon>Bacteria</taxon>
        <taxon>Bacillati</taxon>
        <taxon>Bacillota</taxon>
        <taxon>Bacilli</taxon>
        <taxon>Bacillales</taxon>
        <taxon>Bacillaceae</taxon>
        <taxon>Bacillus</taxon>
        <taxon>Bacillus cereus group</taxon>
    </lineage>
</organism>
<evidence type="ECO:0000313" key="7">
    <source>
        <dbReference type="EMBL" id="MDG0955706.1"/>
    </source>
</evidence>
<evidence type="ECO:0000256" key="3">
    <source>
        <dbReference type="ARBA" id="ARBA00022969"/>
    </source>
</evidence>
<dbReference type="InterPro" id="IPR036716">
    <property type="entry name" value="Pest_crys_N_sf"/>
</dbReference>
<evidence type="ECO:0000256" key="2">
    <source>
        <dbReference type="ARBA" id="ARBA00022656"/>
    </source>
</evidence>
<protein>
    <recommendedName>
        <fullName evidence="5">Crystaline entomocidal protoxin</fullName>
    </recommendedName>
</protein>
<keyword evidence="2" id="KW-0800">Toxin</keyword>
<dbReference type="GO" id="GO:0030435">
    <property type="term" value="P:sporulation resulting in formation of a cellular spore"/>
    <property type="evidence" value="ECO:0007669"/>
    <property type="project" value="UniProtKB-KW"/>
</dbReference>
<sequence>MMGLFVRKGKYDPWVALMQAVEALINQKISEFVKANALADLSALQIGFEDYTRALESWLENQDDRQRQSLVRTRFEDLYSAISRSMANFSVTGYETLLLPIYAQAATLHLLMAQDTERYGLQWGMSQKEDIDFYYKEQRGKREDDNIRRSLYKMVRGRIRILQKIICEGLATV</sequence>
<comment type="similarity">
    <text evidence="1">Belongs to the delta endotoxin family.</text>
</comment>
<comment type="caution">
    <text evidence="7">The sequence shown here is derived from an EMBL/GenBank/DDBJ whole genome shotgun (WGS) entry which is preliminary data.</text>
</comment>
<dbReference type="SUPFAM" id="SSF56849">
    <property type="entry name" value="delta-Endotoxin (insectocide), N-terminal domain"/>
    <property type="match status" value="1"/>
</dbReference>
<dbReference type="InterPro" id="IPR005639">
    <property type="entry name" value="Pest_crys_dom_I"/>
</dbReference>
<keyword evidence="4" id="KW-0843">Virulence</keyword>
<evidence type="ECO:0000256" key="1">
    <source>
        <dbReference type="ARBA" id="ARBA00007819"/>
    </source>
</evidence>
<reference evidence="7" key="1">
    <citation type="submission" date="2023-03" db="EMBL/GenBank/DDBJ databases">
        <title>Genetic diversity of Bacillus cereus sensu lato isolates from Slovenia.</title>
        <authorList>
            <person name="Abdelli M."/>
        </authorList>
    </citation>
    <scope>NUCLEOTIDE SEQUENCE</scope>
    <source>
        <strain evidence="7">SIBC39</strain>
    </source>
</reference>
<gene>
    <name evidence="7" type="ORF">P6U19_24370</name>
</gene>
<evidence type="ECO:0000313" key="8">
    <source>
        <dbReference type="Proteomes" id="UP001216801"/>
    </source>
</evidence>
<dbReference type="AlphaFoldDB" id="A0AAJ1K721"/>
<dbReference type="Gene3D" id="1.20.190.10">
    <property type="entry name" value="Pesticidal crystal protein, N-terminal domain"/>
    <property type="match status" value="1"/>
</dbReference>
<dbReference type="RefSeq" id="WP_277617084.1">
    <property type="nucleotide sequence ID" value="NZ_JARPRP010000029.1"/>
</dbReference>
<dbReference type="EMBL" id="JARPRR010000027">
    <property type="protein sequence ID" value="MDG0955706.1"/>
    <property type="molecule type" value="Genomic_DNA"/>
</dbReference>